<feature type="domain" description="Methyltransferase FkbM" evidence="2">
    <location>
        <begin position="140"/>
        <end position="286"/>
    </location>
</feature>
<dbReference type="InterPro" id="IPR052514">
    <property type="entry name" value="SAM-dependent_MTase"/>
</dbReference>
<organism evidence="3">
    <name type="scientific">Alexandrium catenella</name>
    <name type="common">Red tide dinoflagellate</name>
    <name type="synonym">Gonyaulax catenella</name>
    <dbReference type="NCBI Taxonomy" id="2925"/>
    <lineage>
        <taxon>Eukaryota</taxon>
        <taxon>Sar</taxon>
        <taxon>Alveolata</taxon>
        <taxon>Dinophyceae</taxon>
        <taxon>Gonyaulacales</taxon>
        <taxon>Pyrocystaceae</taxon>
        <taxon>Alexandrium</taxon>
    </lineage>
</organism>
<protein>
    <recommendedName>
        <fullName evidence="2">Methyltransferase FkbM domain-containing protein</fullName>
    </recommendedName>
</protein>
<feature type="chain" id="PRO_5030722306" description="Methyltransferase FkbM domain-containing protein" evidence="1">
    <location>
        <begin position="17"/>
        <end position="334"/>
    </location>
</feature>
<keyword evidence="1" id="KW-0732">Signal</keyword>
<reference evidence="3" key="1">
    <citation type="submission" date="2021-01" db="EMBL/GenBank/DDBJ databases">
        <authorList>
            <person name="Corre E."/>
            <person name="Pelletier E."/>
            <person name="Niang G."/>
            <person name="Scheremetjew M."/>
            <person name="Finn R."/>
            <person name="Kale V."/>
            <person name="Holt S."/>
            <person name="Cochrane G."/>
            <person name="Meng A."/>
            <person name="Brown T."/>
            <person name="Cohen L."/>
        </authorList>
    </citation>
    <scope>NUCLEOTIDE SEQUENCE</scope>
    <source>
        <strain evidence="3">OF101</strain>
    </source>
</reference>
<dbReference type="InterPro" id="IPR006342">
    <property type="entry name" value="FkbM_mtfrase"/>
</dbReference>
<evidence type="ECO:0000313" key="3">
    <source>
        <dbReference type="EMBL" id="CAD9173171.1"/>
    </source>
</evidence>
<dbReference type="SUPFAM" id="SSF53335">
    <property type="entry name" value="S-adenosyl-L-methionine-dependent methyltransferases"/>
    <property type="match status" value="1"/>
</dbReference>
<dbReference type="PANTHER" id="PTHR34203">
    <property type="entry name" value="METHYLTRANSFERASE, FKBM FAMILY PROTEIN"/>
    <property type="match status" value="1"/>
</dbReference>
<sequence>MATLQLLLLLPIVAGALRYHDDVKKLLAKSREEWTPSCSQGFDPLYASACPDPQWVEWMFLVDPSPDKVFMDIGCNKGNDAVAWMQRWQPPAAHFWSAKRWIEHYDKKLHINNYACKPWAPDKTRTVHMWKNASSLSTAVCVEPMHNNVVALRNASSTLGYGSSTKFGSFHIVQAAVMDTAESGETVEFPDKTPGAENARLDARSYPVRVPRKTVDQIKHELSLPKVDILTIDTEGADPMVLEGATEALKTTRYLTFEVHRDLKGTAWNRTSLRSVVDKLDDQGFDCFWAGNNGRLLSIKDCWREDFERGVWANAACVRRGDPWAGVLRIFAGS</sequence>
<evidence type="ECO:0000256" key="1">
    <source>
        <dbReference type="SAM" id="SignalP"/>
    </source>
</evidence>
<dbReference type="PANTHER" id="PTHR34203:SF15">
    <property type="entry name" value="SLL1173 PROTEIN"/>
    <property type="match status" value="1"/>
</dbReference>
<dbReference type="InterPro" id="IPR029063">
    <property type="entry name" value="SAM-dependent_MTases_sf"/>
</dbReference>
<dbReference type="AlphaFoldDB" id="A0A7S1RQW6"/>
<proteinExistence type="predicted"/>
<dbReference type="EMBL" id="HBGE01083756">
    <property type="protein sequence ID" value="CAD9173171.1"/>
    <property type="molecule type" value="Transcribed_RNA"/>
</dbReference>
<dbReference type="NCBIfam" id="TIGR01444">
    <property type="entry name" value="fkbM_fam"/>
    <property type="match status" value="1"/>
</dbReference>
<evidence type="ECO:0000259" key="2">
    <source>
        <dbReference type="Pfam" id="PF05050"/>
    </source>
</evidence>
<accession>A0A7S1RQW6</accession>
<dbReference type="Pfam" id="PF05050">
    <property type="entry name" value="Methyltransf_21"/>
    <property type="match status" value="1"/>
</dbReference>
<gene>
    <name evidence="3" type="ORF">ACAT0790_LOCUS49940</name>
</gene>
<name>A0A7S1RQW6_ALECA</name>
<dbReference type="Gene3D" id="3.40.50.150">
    <property type="entry name" value="Vaccinia Virus protein VP39"/>
    <property type="match status" value="1"/>
</dbReference>
<feature type="signal peptide" evidence="1">
    <location>
        <begin position="1"/>
        <end position="16"/>
    </location>
</feature>